<reference evidence="3" key="1">
    <citation type="journal article" date="2019" name="Int. J. Syst. Evol. Microbiol.">
        <title>The Global Catalogue of Microorganisms (GCM) 10K type strain sequencing project: providing services to taxonomists for standard genome sequencing and annotation.</title>
        <authorList>
            <consortium name="The Broad Institute Genomics Platform"/>
            <consortium name="The Broad Institute Genome Sequencing Center for Infectious Disease"/>
            <person name="Wu L."/>
            <person name="Ma J."/>
        </authorList>
    </citation>
    <scope>NUCLEOTIDE SEQUENCE [LARGE SCALE GENOMIC DNA]</scope>
    <source>
        <strain evidence="3">CGMCC 4.7427</strain>
    </source>
</reference>
<organism evidence="2 3">
    <name type="scientific">Dokdonia genika</name>
    <dbReference type="NCBI Taxonomy" id="308113"/>
    <lineage>
        <taxon>Bacteria</taxon>
        <taxon>Pseudomonadati</taxon>
        <taxon>Bacteroidota</taxon>
        <taxon>Flavobacteriia</taxon>
        <taxon>Flavobacteriales</taxon>
        <taxon>Flavobacteriaceae</taxon>
        <taxon>Dokdonia</taxon>
    </lineage>
</organism>
<dbReference type="InterPro" id="IPR038765">
    <property type="entry name" value="Papain-like_cys_pep_sf"/>
</dbReference>
<dbReference type="PANTHER" id="PTHR46333">
    <property type="entry name" value="CYTOKINESIS PROTEIN 3"/>
    <property type="match status" value="1"/>
</dbReference>
<dbReference type="InterPro" id="IPR002931">
    <property type="entry name" value="Transglutaminase-like"/>
</dbReference>
<accession>A0ABV9LA54</accession>
<keyword evidence="3" id="KW-1185">Reference proteome</keyword>
<dbReference type="EMBL" id="JBHSHB010000014">
    <property type="protein sequence ID" value="MFC4690685.1"/>
    <property type="molecule type" value="Genomic_DNA"/>
</dbReference>
<sequence length="222" mass="25699">MYKLTLFIFFIFTTVTSAQRSDFAHIDFTTADYKASLLEGEELYNLPLLSHKLTSTLTTDVEKFRAIYYWVTHNIKGNDALTRKSKKMYLDKSYSDAKRSVFKQEVLTTLVNDKETLCTGYAYLIKKLALLSGITCEVINGYDPTSTFKSNGKLIANHAWNSIQLNGKWYVCDATWSSGYTDVKSQLFIYDFDPSYFLMEPEEFLKKHHATNEQWNDLLVMQ</sequence>
<comment type="caution">
    <text evidence="2">The sequence shown here is derived from an EMBL/GenBank/DDBJ whole genome shotgun (WGS) entry which is preliminary data.</text>
</comment>
<dbReference type="SUPFAM" id="SSF54001">
    <property type="entry name" value="Cysteine proteinases"/>
    <property type="match status" value="1"/>
</dbReference>
<feature type="domain" description="Transglutaminase-like" evidence="1">
    <location>
        <begin position="110"/>
        <end position="176"/>
    </location>
</feature>
<dbReference type="InterPro" id="IPR052557">
    <property type="entry name" value="CAP/Cytokinesis_protein"/>
</dbReference>
<dbReference type="Gene3D" id="3.10.620.30">
    <property type="match status" value="1"/>
</dbReference>
<dbReference type="RefSeq" id="WP_380033920.1">
    <property type="nucleotide sequence ID" value="NZ_JBHSHB010000014.1"/>
</dbReference>
<proteinExistence type="predicted"/>
<protein>
    <submittedName>
        <fullName evidence="2">Transglutaminase domain-containing protein</fullName>
    </submittedName>
</protein>
<gene>
    <name evidence="2" type="ORF">ACFO5T_09620</name>
</gene>
<dbReference type="Pfam" id="PF01841">
    <property type="entry name" value="Transglut_core"/>
    <property type="match status" value="1"/>
</dbReference>
<evidence type="ECO:0000313" key="3">
    <source>
        <dbReference type="Proteomes" id="UP001595878"/>
    </source>
</evidence>
<name>A0ABV9LA54_9FLAO</name>
<dbReference type="SMART" id="SM00460">
    <property type="entry name" value="TGc"/>
    <property type="match status" value="1"/>
</dbReference>
<evidence type="ECO:0000313" key="2">
    <source>
        <dbReference type="EMBL" id="MFC4690685.1"/>
    </source>
</evidence>
<dbReference type="PANTHER" id="PTHR46333:SF2">
    <property type="entry name" value="CYTOKINESIS PROTEIN 3"/>
    <property type="match status" value="1"/>
</dbReference>
<evidence type="ECO:0000259" key="1">
    <source>
        <dbReference type="SMART" id="SM00460"/>
    </source>
</evidence>
<dbReference type="Proteomes" id="UP001595878">
    <property type="component" value="Unassembled WGS sequence"/>
</dbReference>